<accession>A0AAJ1TRP9</accession>
<protein>
    <submittedName>
        <fullName evidence="2">Phage protein (TIGR02216 family)</fullName>
    </submittedName>
    <submittedName>
        <fullName evidence="3">Phage tail assembly chaperone</fullName>
    </submittedName>
</protein>
<feature type="transmembrane region" description="Helical" evidence="1">
    <location>
        <begin position="20"/>
        <end position="39"/>
    </location>
</feature>
<dbReference type="GeneID" id="90834030"/>
<keyword evidence="1" id="KW-1133">Transmembrane helix</keyword>
<dbReference type="EMBL" id="JAUSWL010000004">
    <property type="protein sequence ID" value="MDQ0543694.1"/>
    <property type="molecule type" value="Genomic_DNA"/>
</dbReference>
<dbReference type="Proteomes" id="UP001223420">
    <property type="component" value="Unassembled WGS sequence"/>
</dbReference>
<evidence type="ECO:0000256" key="1">
    <source>
        <dbReference type="SAM" id="Phobius"/>
    </source>
</evidence>
<name>A0AAJ1TRP9_9HYPH</name>
<gene>
    <name evidence="3" type="ORF">ABS770_19635</name>
    <name evidence="2" type="ORF">QO001_002623</name>
</gene>
<reference evidence="3" key="2">
    <citation type="submission" date="2024-06" db="EMBL/GenBank/DDBJ databases">
        <authorList>
            <person name="Campbell A.G."/>
        </authorList>
    </citation>
    <scope>NUCLEOTIDE SEQUENCE</scope>
    <source>
        <strain evidence="3">EM17</strain>
    </source>
</reference>
<keyword evidence="1" id="KW-0812">Transmembrane</keyword>
<evidence type="ECO:0000313" key="2">
    <source>
        <dbReference type="EMBL" id="MDQ0543694.1"/>
    </source>
</evidence>
<evidence type="ECO:0000313" key="5">
    <source>
        <dbReference type="Proteomes" id="UP001432995"/>
    </source>
</evidence>
<evidence type="ECO:0000313" key="4">
    <source>
        <dbReference type="Proteomes" id="UP001223420"/>
    </source>
</evidence>
<proteinExistence type="predicted"/>
<dbReference type="Proteomes" id="UP001432995">
    <property type="component" value="Unassembled WGS sequence"/>
</dbReference>
<dbReference type="EMBL" id="JBELQD010000024">
    <property type="protein sequence ID" value="MER2290481.1"/>
    <property type="molecule type" value="Genomic_DNA"/>
</dbReference>
<organism evidence="2 4">
    <name type="scientific">Methylobacterium brachiatum</name>
    <dbReference type="NCBI Taxonomy" id="269660"/>
    <lineage>
        <taxon>Bacteria</taxon>
        <taxon>Pseudomonadati</taxon>
        <taxon>Pseudomonadota</taxon>
        <taxon>Alphaproteobacteria</taxon>
        <taxon>Hyphomicrobiales</taxon>
        <taxon>Methylobacteriaceae</taxon>
        <taxon>Methylobacterium</taxon>
    </lineage>
</organism>
<dbReference type="InterPro" id="IPR019056">
    <property type="entry name" value="Phage_TAC_6"/>
</dbReference>
<dbReference type="AlphaFoldDB" id="A0AAJ1TRP9"/>
<keyword evidence="1" id="KW-0472">Membrane</keyword>
<reference evidence="2" key="1">
    <citation type="submission" date="2023-07" db="EMBL/GenBank/DDBJ databases">
        <title>Genomic Encyclopedia of Type Strains, Phase IV (KMG-IV): sequencing the most valuable type-strain genomes for metagenomic binning, comparative biology and taxonomic classification.</title>
        <authorList>
            <person name="Goeker M."/>
        </authorList>
    </citation>
    <scope>NUCLEOTIDE SEQUENCE</scope>
    <source>
        <strain evidence="2">DSM 19569</strain>
    </source>
</reference>
<dbReference type="Pfam" id="PF09550">
    <property type="entry name" value="Phage_TAC_6"/>
    <property type="match status" value="1"/>
</dbReference>
<comment type="caution">
    <text evidence="2">The sequence shown here is derived from an EMBL/GenBank/DDBJ whole genome shotgun (WGS) entry which is preliminary data.</text>
</comment>
<dbReference type="RefSeq" id="WP_091863876.1">
    <property type="nucleotide sequence ID" value="NZ_FOQW01000015.1"/>
</dbReference>
<evidence type="ECO:0000313" key="3">
    <source>
        <dbReference type="EMBL" id="MER2290481.1"/>
    </source>
</evidence>
<sequence length="75" mass="7792">MPDGSASAPARPSAFPWDDALALGLGALGWSPAAFWAATPREFAAALGRRRGPEPLSRDAFERLLAAYPDPGPTG</sequence>
<keyword evidence="5" id="KW-1185">Reference proteome</keyword>